<dbReference type="SMART" id="SM00109">
    <property type="entry name" value="C1"/>
    <property type="match status" value="1"/>
</dbReference>
<dbReference type="SUPFAM" id="SSF57889">
    <property type="entry name" value="Cysteine-rich domain"/>
    <property type="match status" value="1"/>
</dbReference>
<dbReference type="InterPro" id="IPR002219">
    <property type="entry name" value="PKC_DAG/PE"/>
</dbReference>
<dbReference type="Proteomes" id="UP001159427">
    <property type="component" value="Unassembled WGS sequence"/>
</dbReference>
<dbReference type="InterPro" id="IPR000008">
    <property type="entry name" value="C2_dom"/>
</dbReference>
<accession>A0ABN8SEA9</accession>
<feature type="compositionally biased region" description="Basic residues" evidence="3">
    <location>
        <begin position="795"/>
        <end position="811"/>
    </location>
</feature>
<evidence type="ECO:0000256" key="4">
    <source>
        <dbReference type="SAM" id="Phobius"/>
    </source>
</evidence>
<gene>
    <name evidence="7" type="ORF">PEVE_00018996</name>
</gene>
<organism evidence="7 8">
    <name type="scientific">Porites evermanni</name>
    <dbReference type="NCBI Taxonomy" id="104178"/>
    <lineage>
        <taxon>Eukaryota</taxon>
        <taxon>Metazoa</taxon>
        <taxon>Cnidaria</taxon>
        <taxon>Anthozoa</taxon>
        <taxon>Hexacorallia</taxon>
        <taxon>Scleractinia</taxon>
        <taxon>Fungiina</taxon>
        <taxon>Poritidae</taxon>
        <taxon>Porites</taxon>
    </lineage>
</organism>
<dbReference type="SUPFAM" id="SSF49562">
    <property type="entry name" value="C2 domain (Calcium/lipid-binding domain, CaLB)"/>
    <property type="match status" value="1"/>
</dbReference>
<reference evidence="7 8" key="1">
    <citation type="submission" date="2022-05" db="EMBL/GenBank/DDBJ databases">
        <authorList>
            <consortium name="Genoscope - CEA"/>
            <person name="William W."/>
        </authorList>
    </citation>
    <scope>NUCLEOTIDE SEQUENCE [LARGE SCALE GENOMIC DNA]</scope>
</reference>
<evidence type="ECO:0000256" key="2">
    <source>
        <dbReference type="ARBA" id="ARBA00022833"/>
    </source>
</evidence>
<dbReference type="CDD" id="cd20831">
    <property type="entry name" value="C1_dGM13116p-like"/>
    <property type="match status" value="1"/>
</dbReference>
<dbReference type="InterPro" id="IPR035892">
    <property type="entry name" value="C2_domain_sf"/>
</dbReference>
<keyword evidence="4" id="KW-0472">Membrane</keyword>
<evidence type="ECO:0000313" key="7">
    <source>
        <dbReference type="EMBL" id="CAH3189026.1"/>
    </source>
</evidence>
<feature type="compositionally biased region" description="Acidic residues" evidence="3">
    <location>
        <begin position="506"/>
        <end position="515"/>
    </location>
</feature>
<evidence type="ECO:0000259" key="6">
    <source>
        <dbReference type="PROSITE" id="PS50081"/>
    </source>
</evidence>
<dbReference type="PROSITE" id="PS50081">
    <property type="entry name" value="ZF_DAG_PE_2"/>
    <property type="match status" value="1"/>
</dbReference>
<dbReference type="EMBL" id="CALNXI010002571">
    <property type="protein sequence ID" value="CAH3189026.1"/>
    <property type="molecule type" value="Genomic_DNA"/>
</dbReference>
<dbReference type="PROSITE" id="PS50004">
    <property type="entry name" value="C2"/>
    <property type="match status" value="1"/>
</dbReference>
<feature type="compositionally biased region" description="Basic and acidic residues" evidence="3">
    <location>
        <begin position="491"/>
        <end position="504"/>
    </location>
</feature>
<evidence type="ECO:0000259" key="5">
    <source>
        <dbReference type="PROSITE" id="PS50004"/>
    </source>
</evidence>
<keyword evidence="4" id="KW-1133">Transmembrane helix</keyword>
<dbReference type="PROSITE" id="PS00479">
    <property type="entry name" value="ZF_DAG_PE_1"/>
    <property type="match status" value="1"/>
</dbReference>
<dbReference type="Gene3D" id="3.30.60.20">
    <property type="match status" value="1"/>
</dbReference>
<feature type="domain" description="C2" evidence="5">
    <location>
        <begin position="256"/>
        <end position="390"/>
    </location>
</feature>
<feature type="compositionally biased region" description="Basic residues" evidence="3">
    <location>
        <begin position="608"/>
        <end position="624"/>
    </location>
</feature>
<comment type="caution">
    <text evidence="7">The sequence shown here is derived from an EMBL/GenBank/DDBJ whole genome shotgun (WGS) entry which is preliminary data.</text>
</comment>
<dbReference type="SMART" id="SM00239">
    <property type="entry name" value="C2"/>
    <property type="match status" value="1"/>
</dbReference>
<proteinExistence type="predicted"/>
<feature type="transmembrane region" description="Helical" evidence="4">
    <location>
        <begin position="12"/>
        <end position="33"/>
    </location>
</feature>
<feature type="compositionally biased region" description="Polar residues" evidence="3">
    <location>
        <begin position="441"/>
        <end position="450"/>
    </location>
</feature>
<evidence type="ECO:0000256" key="3">
    <source>
        <dbReference type="SAM" id="MobiDB-lite"/>
    </source>
</evidence>
<feature type="compositionally biased region" description="Basic and acidic residues" evidence="3">
    <location>
        <begin position="748"/>
        <end position="763"/>
    </location>
</feature>
<evidence type="ECO:0000256" key="1">
    <source>
        <dbReference type="ARBA" id="ARBA00022723"/>
    </source>
</evidence>
<name>A0ABN8SEA9_9CNID</name>
<feature type="compositionally biased region" description="Basic and acidic residues" evidence="3">
    <location>
        <begin position="561"/>
        <end position="595"/>
    </location>
</feature>
<dbReference type="Pfam" id="PF00130">
    <property type="entry name" value="C1_1"/>
    <property type="match status" value="1"/>
</dbReference>
<keyword evidence="1" id="KW-0479">Metal-binding</keyword>
<evidence type="ECO:0000313" key="8">
    <source>
        <dbReference type="Proteomes" id="UP001159427"/>
    </source>
</evidence>
<dbReference type="PANTHER" id="PTHR21119">
    <property type="entry name" value="C2 DOMAIN-CONTAINING PROTEIN"/>
    <property type="match status" value="1"/>
</dbReference>
<feature type="compositionally biased region" description="Basic and acidic residues" evidence="3">
    <location>
        <begin position="625"/>
        <end position="681"/>
    </location>
</feature>
<dbReference type="Gene3D" id="2.60.40.150">
    <property type="entry name" value="C2 domain"/>
    <property type="match status" value="1"/>
</dbReference>
<dbReference type="PANTHER" id="PTHR21119:SF5">
    <property type="entry name" value="C2 DOMAIN-CONTAINING PROTEIN"/>
    <property type="match status" value="1"/>
</dbReference>
<dbReference type="InterPro" id="IPR039934">
    <property type="entry name" value="C2CD2/C2CD2L"/>
</dbReference>
<keyword evidence="8" id="KW-1185">Reference proteome</keyword>
<keyword evidence="2" id="KW-0862">Zinc</keyword>
<feature type="compositionally biased region" description="Basic and acidic residues" evidence="3">
    <location>
        <begin position="769"/>
        <end position="794"/>
    </location>
</feature>
<feature type="domain" description="Phorbol-ester/DAG-type" evidence="6">
    <location>
        <begin position="909"/>
        <end position="961"/>
    </location>
</feature>
<protein>
    <recommendedName>
        <fullName evidence="9">C2 domain-containing protein 2</fullName>
    </recommendedName>
</protein>
<dbReference type="InterPro" id="IPR046349">
    <property type="entry name" value="C1-like_sf"/>
</dbReference>
<dbReference type="Pfam" id="PF00168">
    <property type="entry name" value="C2"/>
    <property type="match status" value="1"/>
</dbReference>
<sequence length="971" mass="109744">MSTQQVVQDLSFPIKVYVGIVHLLLLFLVILFLQRPRKNGDKDAQRGRKSRTITKDDRAVTIESCEWINSTLAWFYLHAQSDENKDRTPLIVKLWLRALNKQLLKEKKKDQRIVIEGLSPGCLPPKLTSVYCLCVSGNMQCITFHVESADLGFLIQVLQETDDGPKSSLLETRVLKLAGEVALKLNTVPSRVEVSIQFIGVPEIAMATKCFDKDSEVDGAEVQEKVKEVICKTITTLPLTADTTSKEKLNSDLGSASSKERLNSPSSISCIGEEGKLLVKVIKASGLCGKEKSGTVSPYCVVSTSNPLQRKRTSMVRDNDSPFWNEYFTFDITPKTKEISLDIYDYEKTDRDCNGHVNDSEFTQEQDDYLGQVIVPLSTVNRDQTCRLILPVLPKSSKSEHSKGDISLEFTFDKDGKVFDATLPMVSGFERKVSSDAEKPSAQSTPSEESPSILVNGVGSGVVNGHIPLRKRFIESSLDELAMELEAYEQGEQKPKTHDDHVNDTQETDDLDTEPELSPVVIAADEAETSRDTEQMEDESERAIVELLKLSGEDVPEESIEEKRETESETEEKKGEEQTEEQKEDSEKVDEHQMPEEQEEKTEEPSLKPKHRRSFNLFKRRKTDKKAEKDEEKGEEKEETGEAKQESDKKEETPAEGTESHEEVHLQNGKDDEEHETKEEEKVEEESELDRKPKTRRSFNLRFRKRPKSMASADKETEDDGEETGLSRQDPVRHSYHAGDLTALEASKSQDKEEVKESQREDNKDEEAQEGKQTEDHEAREEEEKLEEASELSRKPKMRHSFNLRFRRRPKSMAAADKETEDDGEEGILSRHDPVRHSYHAGDLPVPDLSNLRRSTSQSSLLSYSPNPYSTLIIETVSKGQKKYSHIPPVMAKRGAYERGGSKLHIYNDHIFQAVHFSGSSPDCAVCGKLIRGKVGKQGYQCRGCKMVTHRDCHYETTAMCTSDAVKHMDM</sequence>
<evidence type="ECO:0008006" key="9">
    <source>
        <dbReference type="Google" id="ProtNLM"/>
    </source>
</evidence>
<feature type="region of interest" description="Disordered" evidence="3">
    <location>
        <begin position="490"/>
        <end position="850"/>
    </location>
</feature>
<keyword evidence="4" id="KW-0812">Transmembrane</keyword>
<feature type="compositionally biased region" description="Basic residues" evidence="3">
    <location>
        <begin position="693"/>
        <end position="708"/>
    </location>
</feature>
<feature type="region of interest" description="Disordered" evidence="3">
    <location>
        <begin position="432"/>
        <end position="453"/>
    </location>
</feature>